<keyword evidence="7" id="KW-0256">Endoplasmic reticulum</keyword>
<keyword evidence="12 13" id="KW-0472">Membrane</keyword>
<evidence type="ECO:0000256" key="12">
    <source>
        <dbReference type="ARBA" id="ARBA00023136"/>
    </source>
</evidence>
<feature type="non-terminal residue" evidence="14">
    <location>
        <position position="131"/>
    </location>
</feature>
<proteinExistence type="inferred from homology"/>
<sequence length="131" mass="15760">DCYCVRVLSGFDCFVEMGFLVENSFLEIFYAFLLIFWIVYLYFAKDYGYWEERNVPHIPAVFPFGSIRDIVLRRTFSGLVFDRIYKQFPAERYVGYIDVRIPALLIRDPELIRMILQKDFDHFTDRHGFNL</sequence>
<dbReference type="InterPro" id="IPR050476">
    <property type="entry name" value="Insect_CytP450_Detox"/>
</dbReference>
<dbReference type="PANTHER" id="PTHR24292">
    <property type="entry name" value="CYTOCHROME P450"/>
    <property type="match status" value="1"/>
</dbReference>
<dbReference type="GO" id="GO:0005789">
    <property type="term" value="C:endoplasmic reticulum membrane"/>
    <property type="evidence" value="ECO:0007669"/>
    <property type="project" value="UniProtKB-SubCell"/>
</dbReference>
<feature type="transmembrane region" description="Helical" evidence="13">
    <location>
        <begin position="24"/>
        <end position="43"/>
    </location>
</feature>
<dbReference type="GO" id="GO:0005506">
    <property type="term" value="F:iron ion binding"/>
    <property type="evidence" value="ECO:0007669"/>
    <property type="project" value="InterPro"/>
</dbReference>
<keyword evidence="8" id="KW-0492">Microsome</keyword>
<evidence type="ECO:0000256" key="4">
    <source>
        <dbReference type="ARBA" id="ARBA00010617"/>
    </source>
</evidence>
<evidence type="ECO:0000256" key="1">
    <source>
        <dbReference type="ARBA" id="ARBA00001971"/>
    </source>
</evidence>
<evidence type="ECO:0008006" key="15">
    <source>
        <dbReference type="Google" id="ProtNLM"/>
    </source>
</evidence>
<organism evidence="14">
    <name type="scientific">Graphocephala atropunctata</name>
    <dbReference type="NCBI Taxonomy" id="36148"/>
    <lineage>
        <taxon>Eukaryota</taxon>
        <taxon>Metazoa</taxon>
        <taxon>Ecdysozoa</taxon>
        <taxon>Arthropoda</taxon>
        <taxon>Hexapoda</taxon>
        <taxon>Insecta</taxon>
        <taxon>Pterygota</taxon>
        <taxon>Neoptera</taxon>
        <taxon>Paraneoptera</taxon>
        <taxon>Hemiptera</taxon>
        <taxon>Auchenorrhyncha</taxon>
        <taxon>Membracoidea</taxon>
        <taxon>Cicadellidae</taxon>
        <taxon>Cicadellinae</taxon>
        <taxon>Cicadellini</taxon>
        <taxon>Graphocephala</taxon>
    </lineage>
</organism>
<dbReference type="Gene3D" id="1.10.630.10">
    <property type="entry name" value="Cytochrome P450"/>
    <property type="match status" value="1"/>
</dbReference>
<evidence type="ECO:0000256" key="11">
    <source>
        <dbReference type="ARBA" id="ARBA00023033"/>
    </source>
</evidence>
<evidence type="ECO:0000256" key="10">
    <source>
        <dbReference type="ARBA" id="ARBA00023004"/>
    </source>
</evidence>
<keyword evidence="10" id="KW-0408">Iron</keyword>
<dbReference type="AlphaFoldDB" id="A0A1B6MTR9"/>
<evidence type="ECO:0000256" key="2">
    <source>
        <dbReference type="ARBA" id="ARBA00004524"/>
    </source>
</evidence>
<evidence type="ECO:0000256" key="6">
    <source>
        <dbReference type="ARBA" id="ARBA00022723"/>
    </source>
</evidence>
<gene>
    <name evidence="14" type="ORF">g.6615</name>
</gene>
<evidence type="ECO:0000256" key="13">
    <source>
        <dbReference type="SAM" id="Phobius"/>
    </source>
</evidence>
<keyword evidence="6" id="KW-0479">Metal-binding</keyword>
<dbReference type="InterPro" id="IPR036396">
    <property type="entry name" value="Cyt_P450_sf"/>
</dbReference>
<dbReference type="PANTHER" id="PTHR24292:SF54">
    <property type="entry name" value="CYP9F3-RELATED"/>
    <property type="match status" value="1"/>
</dbReference>
<keyword evidence="5" id="KW-0349">Heme</keyword>
<evidence type="ECO:0000256" key="7">
    <source>
        <dbReference type="ARBA" id="ARBA00022824"/>
    </source>
</evidence>
<feature type="non-terminal residue" evidence="14">
    <location>
        <position position="1"/>
    </location>
</feature>
<evidence type="ECO:0000256" key="3">
    <source>
        <dbReference type="ARBA" id="ARBA00004586"/>
    </source>
</evidence>
<dbReference type="GO" id="GO:0020037">
    <property type="term" value="F:heme binding"/>
    <property type="evidence" value="ECO:0007669"/>
    <property type="project" value="InterPro"/>
</dbReference>
<evidence type="ECO:0000256" key="9">
    <source>
        <dbReference type="ARBA" id="ARBA00023002"/>
    </source>
</evidence>
<keyword evidence="13" id="KW-1133">Transmembrane helix</keyword>
<comment type="similarity">
    <text evidence="4">Belongs to the cytochrome P450 family.</text>
</comment>
<dbReference type="EMBL" id="GEBQ01000698">
    <property type="protein sequence ID" value="JAT39279.1"/>
    <property type="molecule type" value="Transcribed_RNA"/>
</dbReference>
<keyword evidence="9" id="KW-0560">Oxidoreductase</keyword>
<evidence type="ECO:0000313" key="14">
    <source>
        <dbReference type="EMBL" id="JAT39279.1"/>
    </source>
</evidence>
<comment type="subcellular location">
    <subcellularLocation>
        <location evidence="3">Endoplasmic reticulum membrane</location>
    </subcellularLocation>
    <subcellularLocation>
        <location evidence="2">Microsome membrane</location>
    </subcellularLocation>
</comment>
<reference evidence="14" key="1">
    <citation type="submission" date="2015-11" db="EMBL/GenBank/DDBJ databases">
        <title>De novo transcriptome assembly of four potential Pierce s Disease insect vectors from Arizona vineyards.</title>
        <authorList>
            <person name="Tassone E.E."/>
        </authorList>
    </citation>
    <scope>NUCLEOTIDE SEQUENCE</scope>
</reference>
<dbReference type="GO" id="GO:0016705">
    <property type="term" value="F:oxidoreductase activity, acting on paired donors, with incorporation or reduction of molecular oxygen"/>
    <property type="evidence" value="ECO:0007669"/>
    <property type="project" value="InterPro"/>
</dbReference>
<evidence type="ECO:0000256" key="5">
    <source>
        <dbReference type="ARBA" id="ARBA00022617"/>
    </source>
</evidence>
<accession>A0A1B6MTR9</accession>
<keyword evidence="11" id="KW-0503">Monooxygenase</keyword>
<dbReference type="SUPFAM" id="SSF48264">
    <property type="entry name" value="Cytochrome P450"/>
    <property type="match status" value="1"/>
</dbReference>
<name>A0A1B6MTR9_9HEMI</name>
<keyword evidence="13" id="KW-0812">Transmembrane</keyword>
<comment type="cofactor">
    <cofactor evidence="1">
        <name>heme</name>
        <dbReference type="ChEBI" id="CHEBI:30413"/>
    </cofactor>
</comment>
<dbReference type="GO" id="GO:0004497">
    <property type="term" value="F:monooxygenase activity"/>
    <property type="evidence" value="ECO:0007669"/>
    <property type="project" value="UniProtKB-KW"/>
</dbReference>
<evidence type="ECO:0000256" key="8">
    <source>
        <dbReference type="ARBA" id="ARBA00022848"/>
    </source>
</evidence>
<protein>
    <recommendedName>
        <fullName evidence="15">Cytochrome P450</fullName>
    </recommendedName>
</protein>